<organism evidence="1 2">
    <name type="scientific">Shewanella benthica</name>
    <dbReference type="NCBI Taxonomy" id="43661"/>
    <lineage>
        <taxon>Bacteria</taxon>
        <taxon>Pseudomonadati</taxon>
        <taxon>Pseudomonadota</taxon>
        <taxon>Gammaproteobacteria</taxon>
        <taxon>Alteromonadales</taxon>
        <taxon>Shewanellaceae</taxon>
        <taxon>Shewanella</taxon>
    </lineage>
</organism>
<evidence type="ECO:0000313" key="2">
    <source>
        <dbReference type="Proteomes" id="UP000250123"/>
    </source>
</evidence>
<dbReference type="AlphaFoldDB" id="A0A330LZS8"/>
<proteinExistence type="predicted"/>
<dbReference type="KEGG" id="sbk:SHEWBE_0421"/>
<accession>A0A330LZS8</accession>
<reference evidence="2" key="1">
    <citation type="submission" date="2018-06" db="EMBL/GenBank/DDBJ databases">
        <authorList>
            <person name="Cea G.-C."/>
            <person name="William W."/>
        </authorList>
    </citation>
    <scope>NUCLEOTIDE SEQUENCE [LARGE SCALE GENOMIC DNA]</scope>
    <source>
        <strain evidence="2">DB21MT-2</strain>
    </source>
</reference>
<dbReference type="EMBL" id="LS483452">
    <property type="protein sequence ID" value="SQH74410.1"/>
    <property type="molecule type" value="Genomic_DNA"/>
</dbReference>
<gene>
    <name evidence="1" type="ORF">SHEWBE_0421</name>
</gene>
<name>A0A330LZS8_9GAMM</name>
<protein>
    <submittedName>
        <fullName evidence="1">Uncharacterized protein</fullName>
    </submittedName>
</protein>
<sequence length="58" mass="6690">MFVTRGSNTEHKLARLDLFCRIRVSDRNLAFDCLDNALIRGGDYGYFLASTQPIFYNI</sequence>
<dbReference type="Proteomes" id="UP000250123">
    <property type="component" value="Chromosome SHEWBE"/>
</dbReference>
<evidence type="ECO:0000313" key="1">
    <source>
        <dbReference type="EMBL" id="SQH74410.1"/>
    </source>
</evidence>